<dbReference type="RefSeq" id="WP_092177773.1">
    <property type="nucleotide sequence ID" value="NZ_FNZH01000008.1"/>
</dbReference>
<evidence type="ECO:0000259" key="1">
    <source>
        <dbReference type="Pfam" id="PF14344"/>
    </source>
</evidence>
<dbReference type="InterPro" id="IPR025510">
    <property type="entry name" value="DUF4397"/>
</dbReference>
<dbReference type="PROSITE" id="PS51257">
    <property type="entry name" value="PROKAR_LIPOPROTEIN"/>
    <property type="match status" value="1"/>
</dbReference>
<evidence type="ECO:0000313" key="3">
    <source>
        <dbReference type="Proteomes" id="UP000199403"/>
    </source>
</evidence>
<dbReference type="EMBL" id="FNZH01000008">
    <property type="protein sequence ID" value="SEJ68005.1"/>
    <property type="molecule type" value="Genomic_DNA"/>
</dbReference>
<dbReference type="OrthoDB" id="9792011at2"/>
<dbReference type="STRING" id="1416801.SAMN05192553_10856"/>
<sequence>MLVVEMRKIIKNFRFLPIAFLGLFVGLISGCDTDDEDVAPLPEISYVGLYHASPDAPSLDILMENGRINYYPLRYADYTNYLNFYAGERTMRVSPVSASNVVVDTTFTFETGEAYSLFYVNEYDNIQAMLVEDEEVAPAPGEAAVRFVHLSPDAPEVNVIRSEENEGETLLIEDQGYLGASSFVTVASGLQSYQVNLAATGEEGLSIPDLNLRSGGVYTIVARGYASPPAGNTNNLSADILVNN</sequence>
<gene>
    <name evidence="2" type="ORF">SAMN05192553_10856</name>
</gene>
<organism evidence="2 3">
    <name type="scientific">Cyclobacterium xiamenense</name>
    <dbReference type="NCBI Taxonomy" id="1297121"/>
    <lineage>
        <taxon>Bacteria</taxon>
        <taxon>Pseudomonadati</taxon>
        <taxon>Bacteroidota</taxon>
        <taxon>Cytophagia</taxon>
        <taxon>Cytophagales</taxon>
        <taxon>Cyclobacteriaceae</taxon>
        <taxon>Cyclobacterium</taxon>
    </lineage>
</organism>
<keyword evidence="3" id="KW-1185">Reference proteome</keyword>
<proteinExistence type="predicted"/>
<dbReference type="Pfam" id="PF14344">
    <property type="entry name" value="DUF4397"/>
    <property type="match status" value="1"/>
</dbReference>
<dbReference type="AlphaFoldDB" id="A0A1H7B3M7"/>
<accession>A0A1H7B3M7</accession>
<protein>
    <recommendedName>
        <fullName evidence="1">DUF4397 domain-containing protein</fullName>
    </recommendedName>
</protein>
<feature type="domain" description="DUF4397" evidence="1">
    <location>
        <begin position="45"/>
        <end position="159"/>
    </location>
</feature>
<name>A0A1H7B3M7_9BACT</name>
<dbReference type="Proteomes" id="UP000199403">
    <property type="component" value="Unassembled WGS sequence"/>
</dbReference>
<reference evidence="3" key="1">
    <citation type="submission" date="2016-10" db="EMBL/GenBank/DDBJ databases">
        <authorList>
            <person name="Varghese N."/>
            <person name="Submissions S."/>
        </authorList>
    </citation>
    <scope>NUCLEOTIDE SEQUENCE [LARGE SCALE GENOMIC DNA]</scope>
    <source>
        <strain evidence="3">IBRC-M 10761</strain>
    </source>
</reference>
<evidence type="ECO:0000313" key="2">
    <source>
        <dbReference type="EMBL" id="SEJ68005.1"/>
    </source>
</evidence>